<dbReference type="GO" id="GO:0008270">
    <property type="term" value="F:zinc ion binding"/>
    <property type="evidence" value="ECO:0007669"/>
    <property type="project" value="UniProtKB-KW"/>
</dbReference>
<dbReference type="InterPro" id="IPR036855">
    <property type="entry name" value="Znf_CCCH_sf"/>
</dbReference>
<keyword evidence="3 5" id="KW-0863">Zinc-finger</keyword>
<dbReference type="PROSITE" id="PS50103">
    <property type="entry name" value="ZF_C3H1"/>
    <property type="match status" value="3"/>
</dbReference>
<feature type="zinc finger region" description="C3H1-type" evidence="5">
    <location>
        <begin position="26"/>
        <end position="53"/>
    </location>
</feature>
<evidence type="ECO:0000256" key="4">
    <source>
        <dbReference type="ARBA" id="ARBA00022833"/>
    </source>
</evidence>
<dbReference type="VEuPathDB" id="ToxoDB:CSUI_008438"/>
<feature type="domain" description="C3H1-type" evidence="7">
    <location>
        <begin position="97"/>
        <end position="124"/>
    </location>
</feature>
<evidence type="ECO:0000256" key="3">
    <source>
        <dbReference type="ARBA" id="ARBA00022771"/>
    </source>
</evidence>
<dbReference type="InterPro" id="IPR000571">
    <property type="entry name" value="Znf_CCCH"/>
</dbReference>
<dbReference type="PANTHER" id="PTHR12547">
    <property type="entry name" value="CCCH ZINC FINGER/TIS11-RELATED"/>
    <property type="match status" value="1"/>
</dbReference>
<keyword evidence="4 5" id="KW-0862">Zinc</keyword>
<evidence type="ECO:0000256" key="5">
    <source>
        <dbReference type="PROSITE-ProRule" id="PRU00723"/>
    </source>
</evidence>
<dbReference type="RefSeq" id="XP_067919455.1">
    <property type="nucleotide sequence ID" value="XM_068068571.1"/>
</dbReference>
<dbReference type="Proteomes" id="UP000221165">
    <property type="component" value="Unassembled WGS sequence"/>
</dbReference>
<evidence type="ECO:0000256" key="6">
    <source>
        <dbReference type="SAM" id="MobiDB-lite"/>
    </source>
</evidence>
<protein>
    <submittedName>
        <fullName evidence="8">Zinc finger (Ccch type) motif-containing protein</fullName>
    </submittedName>
</protein>
<reference evidence="8 9" key="1">
    <citation type="journal article" date="2017" name="Int. J. Parasitol.">
        <title>The genome of the protozoan parasite Cystoisospora suis and a reverse vaccinology approach to identify vaccine candidates.</title>
        <authorList>
            <person name="Palmieri N."/>
            <person name="Shrestha A."/>
            <person name="Ruttkowski B."/>
            <person name="Beck T."/>
            <person name="Vogl C."/>
            <person name="Tomley F."/>
            <person name="Blake D.P."/>
            <person name="Joachim A."/>
        </authorList>
    </citation>
    <scope>NUCLEOTIDE SEQUENCE [LARGE SCALE GENOMIC DNA]</scope>
    <source>
        <strain evidence="8 9">Wien I</strain>
    </source>
</reference>
<name>A0A2C6K9C2_9APIC</name>
<feature type="zinc finger region" description="C3H1-type" evidence="5">
    <location>
        <begin position="61"/>
        <end position="88"/>
    </location>
</feature>
<dbReference type="SMART" id="SM00356">
    <property type="entry name" value="ZnF_C3H1"/>
    <property type="match status" value="3"/>
</dbReference>
<evidence type="ECO:0000259" key="7">
    <source>
        <dbReference type="PROSITE" id="PS50103"/>
    </source>
</evidence>
<dbReference type="Pfam" id="PF00642">
    <property type="entry name" value="zf-CCCH"/>
    <property type="match status" value="3"/>
</dbReference>
<accession>A0A2C6K9C2</accession>
<evidence type="ECO:0000313" key="9">
    <source>
        <dbReference type="Proteomes" id="UP000221165"/>
    </source>
</evidence>
<keyword evidence="1 5" id="KW-0479">Metal-binding</keyword>
<keyword evidence="2" id="KW-0677">Repeat</keyword>
<dbReference type="GeneID" id="94431782"/>
<dbReference type="EMBL" id="MIGC01004725">
    <property type="protein sequence ID" value="PHJ17740.1"/>
    <property type="molecule type" value="Genomic_DNA"/>
</dbReference>
<comment type="caution">
    <text evidence="8">The sequence shown here is derived from an EMBL/GenBank/DDBJ whole genome shotgun (WGS) entry which is preliminary data.</text>
</comment>
<evidence type="ECO:0000256" key="1">
    <source>
        <dbReference type="ARBA" id="ARBA00022723"/>
    </source>
</evidence>
<feature type="region of interest" description="Disordered" evidence="6">
    <location>
        <begin position="363"/>
        <end position="443"/>
    </location>
</feature>
<feature type="compositionally biased region" description="Polar residues" evidence="6">
    <location>
        <begin position="422"/>
        <end position="443"/>
    </location>
</feature>
<feature type="compositionally biased region" description="Basic and acidic residues" evidence="6">
    <location>
        <begin position="377"/>
        <end position="388"/>
    </location>
</feature>
<organism evidence="8 9">
    <name type="scientific">Cystoisospora suis</name>
    <dbReference type="NCBI Taxonomy" id="483139"/>
    <lineage>
        <taxon>Eukaryota</taxon>
        <taxon>Sar</taxon>
        <taxon>Alveolata</taxon>
        <taxon>Apicomplexa</taxon>
        <taxon>Conoidasida</taxon>
        <taxon>Coccidia</taxon>
        <taxon>Eucoccidiorida</taxon>
        <taxon>Eimeriorina</taxon>
        <taxon>Sarcocystidae</taxon>
        <taxon>Cystoisospora</taxon>
    </lineage>
</organism>
<feature type="domain" description="C3H1-type" evidence="7">
    <location>
        <begin position="26"/>
        <end position="53"/>
    </location>
</feature>
<proteinExistence type="predicted"/>
<gene>
    <name evidence="8" type="ORF">CSUI_008438</name>
</gene>
<dbReference type="AlphaFoldDB" id="A0A2C6K9C2"/>
<feature type="domain" description="C3H1-type" evidence="7">
    <location>
        <begin position="61"/>
        <end position="88"/>
    </location>
</feature>
<dbReference type="Gene3D" id="4.10.1000.10">
    <property type="entry name" value="Zinc finger, CCCH-type"/>
    <property type="match status" value="3"/>
</dbReference>
<dbReference type="InterPro" id="IPR045877">
    <property type="entry name" value="ZFP36-like"/>
</dbReference>
<evidence type="ECO:0000256" key="2">
    <source>
        <dbReference type="ARBA" id="ARBA00022737"/>
    </source>
</evidence>
<feature type="compositionally biased region" description="Polar residues" evidence="6">
    <location>
        <begin position="399"/>
        <end position="414"/>
    </location>
</feature>
<dbReference type="PANTHER" id="PTHR12547:SF18">
    <property type="entry name" value="PROTEIN TIS11"/>
    <property type="match status" value="1"/>
</dbReference>
<evidence type="ECO:0000313" key="8">
    <source>
        <dbReference type="EMBL" id="PHJ17740.1"/>
    </source>
</evidence>
<dbReference type="SUPFAM" id="SSF90229">
    <property type="entry name" value="CCCH zinc finger"/>
    <property type="match status" value="3"/>
</dbReference>
<feature type="zinc finger region" description="C3H1-type" evidence="5">
    <location>
        <begin position="97"/>
        <end position="124"/>
    </location>
</feature>
<sequence>MASPRSRGPKISNQPEKRSKVTFNNFYKTKLCPWYIKGSCHWGVNCNYAHTLSEQREAVDLTKTKLCPTWLRQGVCTDPKCRFAHDYSELRATTDVFKTALCSFFIKGIPCPMESRCRFAHGVHELRQRGDSGLAQKMLQNRALALRVSASARLGSVAKLATDARMTALHGVPEGNTTAGSSRPPPVARVLVPSCEGGHVPFNSRAEALLDPVSTRRPASSSVLVLDKETSSWRPERLPVSTAPTMPSFPLAEETSGNLEGTIEALLQTLQQPVPALGTPAWHDRRAPKKPEDRLSMIDFSNLLSTVAAAIASAPLTGVNPQQFQHSHGPPGLSLQHGGMQSFPTDGSATADAFFSRFYAKAGSPTNSSTQATANKESSHPPAGERLDAAGTLLMVSATEPSTVSEENTSSAVTEPSVKVADSQTEPVLPSSRQTTSAGVDCE</sequence>
<dbReference type="GO" id="GO:0003729">
    <property type="term" value="F:mRNA binding"/>
    <property type="evidence" value="ECO:0007669"/>
    <property type="project" value="InterPro"/>
</dbReference>
<feature type="compositionally biased region" description="Polar residues" evidence="6">
    <location>
        <begin position="364"/>
        <end position="376"/>
    </location>
</feature>
<dbReference type="OrthoDB" id="415459at2759"/>
<keyword evidence="9" id="KW-1185">Reference proteome</keyword>